<evidence type="ECO:0000313" key="1">
    <source>
        <dbReference type="EMBL" id="KKA16142.1"/>
    </source>
</evidence>
<dbReference type="AlphaFoldDB" id="A0A0F4YD66"/>
<dbReference type="GeneID" id="25313355"/>
<comment type="caution">
    <text evidence="1">The sequence shown here is derived from an EMBL/GenBank/DDBJ whole genome shotgun (WGS) entry which is preliminary data.</text>
</comment>
<evidence type="ECO:0000313" key="2">
    <source>
        <dbReference type="Proteomes" id="UP000053958"/>
    </source>
</evidence>
<organism evidence="1 2">
    <name type="scientific">Rasamsonia emersonii (strain ATCC 16479 / CBS 393.64 / IMI 116815)</name>
    <dbReference type="NCBI Taxonomy" id="1408163"/>
    <lineage>
        <taxon>Eukaryota</taxon>
        <taxon>Fungi</taxon>
        <taxon>Dikarya</taxon>
        <taxon>Ascomycota</taxon>
        <taxon>Pezizomycotina</taxon>
        <taxon>Eurotiomycetes</taxon>
        <taxon>Eurotiomycetidae</taxon>
        <taxon>Eurotiales</taxon>
        <taxon>Trichocomaceae</taxon>
        <taxon>Rasamsonia</taxon>
    </lineage>
</organism>
<gene>
    <name evidence="1" type="ORF">T310_10290</name>
</gene>
<dbReference type="RefSeq" id="XP_013322754.1">
    <property type="nucleotide sequence ID" value="XM_013467300.1"/>
</dbReference>
<sequence length="114" mass="12812">VIQGFLRNRRRVHGQLFLVRQVSLKPIKIRLSRSSEYSGVRTGVRCLHCSTCTEDIRPLSPIICFADLLLIISNRTAKVATLKLSGRLCFAPPGDRSGYRYTDACVARNLHESP</sequence>
<dbReference type="EMBL" id="LASV01000827">
    <property type="protein sequence ID" value="KKA16142.1"/>
    <property type="molecule type" value="Genomic_DNA"/>
</dbReference>
<reference evidence="1 2" key="1">
    <citation type="submission" date="2015-04" db="EMBL/GenBank/DDBJ databases">
        <authorList>
            <person name="Heijne W.H."/>
            <person name="Fedorova N.D."/>
            <person name="Nierman W.C."/>
            <person name="Vollebregt A.W."/>
            <person name="Zhao Z."/>
            <person name="Wu L."/>
            <person name="Kumar M."/>
            <person name="Stam H."/>
            <person name="van den Berg M.A."/>
            <person name="Pel H.J."/>
        </authorList>
    </citation>
    <scope>NUCLEOTIDE SEQUENCE [LARGE SCALE GENOMIC DNA]</scope>
    <source>
        <strain evidence="1 2">CBS 393.64</strain>
    </source>
</reference>
<dbReference type="Proteomes" id="UP000053958">
    <property type="component" value="Unassembled WGS sequence"/>
</dbReference>
<feature type="non-terminal residue" evidence="1">
    <location>
        <position position="1"/>
    </location>
</feature>
<accession>A0A0F4YD66</accession>
<proteinExistence type="predicted"/>
<keyword evidence="2" id="KW-1185">Reference proteome</keyword>
<protein>
    <submittedName>
        <fullName evidence="1">Uncharacterized protein</fullName>
    </submittedName>
</protein>
<name>A0A0F4YD66_RASE3</name>